<dbReference type="Proteomes" id="UP000176355">
    <property type="component" value="Unassembled WGS sequence"/>
</dbReference>
<comment type="caution">
    <text evidence="2">The sequence shown here is derived from an EMBL/GenBank/DDBJ whole genome shotgun (WGS) entry which is preliminary data.</text>
</comment>
<evidence type="ECO:0000256" key="1">
    <source>
        <dbReference type="SAM" id="Phobius"/>
    </source>
</evidence>
<proteinExistence type="predicted"/>
<feature type="transmembrane region" description="Helical" evidence="1">
    <location>
        <begin position="28"/>
        <end position="50"/>
    </location>
</feature>
<keyword evidence="1" id="KW-1133">Transmembrane helix</keyword>
<evidence type="ECO:0000313" key="3">
    <source>
        <dbReference type="Proteomes" id="UP000176355"/>
    </source>
</evidence>
<gene>
    <name evidence="2" type="ORF">A3G03_02335</name>
</gene>
<name>A0A1G2P438_9BACT</name>
<dbReference type="STRING" id="1802333.A3G03_02335"/>
<dbReference type="AlphaFoldDB" id="A0A1G2P438"/>
<evidence type="ECO:0000313" key="2">
    <source>
        <dbReference type="EMBL" id="OHA43108.1"/>
    </source>
</evidence>
<protein>
    <recommendedName>
        <fullName evidence="4">Type 4 fimbrial biogenesis protein PilX N-terminal domain-containing protein</fullName>
    </recommendedName>
</protein>
<keyword evidence="1" id="KW-0812">Transmembrane</keyword>
<keyword evidence="1" id="KW-0472">Membrane</keyword>
<evidence type="ECO:0008006" key="4">
    <source>
        <dbReference type="Google" id="ProtNLM"/>
    </source>
</evidence>
<organism evidence="2 3">
    <name type="scientific">Candidatus Taylorbacteria bacterium RIFCSPLOWO2_12_FULL_44_15c</name>
    <dbReference type="NCBI Taxonomy" id="1802333"/>
    <lineage>
        <taxon>Bacteria</taxon>
        <taxon>Candidatus Tayloriibacteriota</taxon>
    </lineage>
</organism>
<reference evidence="2 3" key="1">
    <citation type="journal article" date="2016" name="Nat. Commun.">
        <title>Thousands of microbial genomes shed light on interconnected biogeochemical processes in an aquifer system.</title>
        <authorList>
            <person name="Anantharaman K."/>
            <person name="Brown C.T."/>
            <person name="Hug L.A."/>
            <person name="Sharon I."/>
            <person name="Castelle C.J."/>
            <person name="Probst A.J."/>
            <person name="Thomas B.C."/>
            <person name="Singh A."/>
            <person name="Wilkins M.J."/>
            <person name="Karaoz U."/>
            <person name="Brodie E.L."/>
            <person name="Williams K.H."/>
            <person name="Hubbard S.S."/>
            <person name="Banfield J.F."/>
        </authorList>
    </citation>
    <scope>NUCLEOTIDE SEQUENCE [LARGE SCALE GENOMIC DNA]</scope>
</reference>
<accession>A0A1G2P438</accession>
<sequence length="186" mass="19729">MIFLKNKKNRGACPVRSSASNGASLPELLIYVAILALILAILINMILVIGKSYGRLKSSRALEAVGEVALEQVVREIRKASAVNAASVLGTSPGKLVLDTTDDAGASAMMEFALIGEAVYQRLNGGAHNPLTASSTAITSLIFRELTNGRTKAIRAELTGQSGEGVAFRSEKFYTTVVLRGSYLNQ</sequence>
<dbReference type="EMBL" id="MHSL01000032">
    <property type="protein sequence ID" value="OHA43108.1"/>
    <property type="molecule type" value="Genomic_DNA"/>
</dbReference>